<dbReference type="InterPro" id="IPR058916">
    <property type="entry name" value="PH_40"/>
</dbReference>
<evidence type="ECO:0000313" key="4">
    <source>
        <dbReference type="Proteomes" id="UP000541352"/>
    </source>
</evidence>
<feature type="transmembrane region" description="Helical" evidence="1">
    <location>
        <begin position="81"/>
        <end position="103"/>
    </location>
</feature>
<reference evidence="3 4" key="1">
    <citation type="submission" date="2020-08" db="EMBL/GenBank/DDBJ databases">
        <title>Genomic Encyclopedia of Type Strains, Phase IV (KMG-IV): sequencing the most valuable type-strain genomes for metagenomic binning, comparative biology and taxonomic classification.</title>
        <authorList>
            <person name="Goeker M."/>
        </authorList>
    </citation>
    <scope>NUCLEOTIDE SEQUENCE [LARGE SCALE GENOMIC DNA]</scope>
    <source>
        <strain evidence="3 4">DSM 17976</strain>
    </source>
</reference>
<keyword evidence="1" id="KW-0472">Membrane</keyword>
<comment type="caution">
    <text evidence="3">The sequence shown here is derived from an EMBL/GenBank/DDBJ whole genome shotgun (WGS) entry which is preliminary data.</text>
</comment>
<sequence>MFVFWIFAFIFGLFGWLVYGSKKLIEGVEKEYELVEQVQTYDISDKQYWRSFDTIMGVFFIFMGLLFIWMFLSNLPRNNSALIVMVGSFVLLLFFGLAVLLIYPNYRYRILTKNRPVTFDPIHKMMGVRETDGERIFSVNEIEKIIIHAPGGRIDVRYWEMKLKSGETLLFDPRFWMGMVTEKFFEGVPQESKTYWIPWFRHE</sequence>
<keyword evidence="4" id="KW-1185">Reference proteome</keyword>
<gene>
    <name evidence="3" type="ORF">FHS57_001393</name>
</gene>
<protein>
    <recommendedName>
        <fullName evidence="2">PH domain-containing protein</fullName>
    </recommendedName>
</protein>
<keyword evidence="1" id="KW-0812">Transmembrane</keyword>
<feature type="domain" description="PH" evidence="2">
    <location>
        <begin position="50"/>
        <end position="171"/>
    </location>
</feature>
<dbReference type="Pfam" id="PF26566">
    <property type="entry name" value="PH_40"/>
    <property type="match status" value="1"/>
</dbReference>
<evidence type="ECO:0000259" key="2">
    <source>
        <dbReference type="Pfam" id="PF26566"/>
    </source>
</evidence>
<keyword evidence="1" id="KW-1133">Transmembrane helix</keyword>
<dbReference type="RefSeq" id="WP_183972121.1">
    <property type="nucleotide sequence ID" value="NZ_JACIBY010000002.1"/>
</dbReference>
<name>A0A7W5ZIB1_9BACT</name>
<dbReference type="AlphaFoldDB" id="A0A7W5ZIB1"/>
<accession>A0A7W5ZIB1</accession>
<organism evidence="3 4">
    <name type="scientific">Runella defluvii</name>
    <dbReference type="NCBI Taxonomy" id="370973"/>
    <lineage>
        <taxon>Bacteria</taxon>
        <taxon>Pseudomonadati</taxon>
        <taxon>Bacteroidota</taxon>
        <taxon>Cytophagia</taxon>
        <taxon>Cytophagales</taxon>
        <taxon>Spirosomataceae</taxon>
        <taxon>Runella</taxon>
    </lineage>
</organism>
<evidence type="ECO:0000313" key="3">
    <source>
        <dbReference type="EMBL" id="MBB3837399.1"/>
    </source>
</evidence>
<dbReference type="EMBL" id="JACIBY010000002">
    <property type="protein sequence ID" value="MBB3837399.1"/>
    <property type="molecule type" value="Genomic_DNA"/>
</dbReference>
<proteinExistence type="predicted"/>
<evidence type="ECO:0000256" key="1">
    <source>
        <dbReference type="SAM" id="Phobius"/>
    </source>
</evidence>
<feature type="transmembrane region" description="Helical" evidence="1">
    <location>
        <begin position="54"/>
        <end position="72"/>
    </location>
</feature>
<dbReference type="Proteomes" id="UP000541352">
    <property type="component" value="Unassembled WGS sequence"/>
</dbReference>